<dbReference type="AlphaFoldDB" id="A0A517QTG3"/>
<proteinExistence type="inferred from homology"/>
<dbReference type="InterPro" id="IPR015813">
    <property type="entry name" value="Pyrv/PenolPyrv_kinase-like_dom"/>
</dbReference>
<dbReference type="GO" id="GO:0046872">
    <property type="term" value="F:metal ion binding"/>
    <property type="evidence" value="ECO:0007669"/>
    <property type="project" value="UniProtKB-KW"/>
</dbReference>
<dbReference type="Pfam" id="PF03328">
    <property type="entry name" value="HpcH_HpaI"/>
    <property type="match status" value="1"/>
</dbReference>
<keyword evidence="2" id="KW-0479">Metal-binding</keyword>
<dbReference type="InterPro" id="IPR005000">
    <property type="entry name" value="Aldolase/citrate-lyase_domain"/>
</dbReference>
<organism evidence="5 6">
    <name type="scientific">Thalassoglobus polymorphus</name>
    <dbReference type="NCBI Taxonomy" id="2527994"/>
    <lineage>
        <taxon>Bacteria</taxon>
        <taxon>Pseudomonadati</taxon>
        <taxon>Planctomycetota</taxon>
        <taxon>Planctomycetia</taxon>
        <taxon>Planctomycetales</taxon>
        <taxon>Planctomycetaceae</taxon>
        <taxon>Thalassoglobus</taxon>
    </lineage>
</organism>
<dbReference type="GO" id="GO:0005737">
    <property type="term" value="C:cytoplasm"/>
    <property type="evidence" value="ECO:0007669"/>
    <property type="project" value="TreeGrafter"/>
</dbReference>
<evidence type="ECO:0000256" key="3">
    <source>
        <dbReference type="ARBA" id="ARBA00023239"/>
    </source>
</evidence>
<dbReference type="InterPro" id="IPR040442">
    <property type="entry name" value="Pyrv_kinase-like_dom_sf"/>
</dbReference>
<dbReference type="Proteomes" id="UP000315724">
    <property type="component" value="Chromosome"/>
</dbReference>
<dbReference type="Gene3D" id="3.20.20.60">
    <property type="entry name" value="Phosphoenolpyruvate-binding domains"/>
    <property type="match status" value="1"/>
</dbReference>
<name>A0A517QTG3_9PLAN</name>
<dbReference type="EC" id="4.1.2.20" evidence="5"/>
<keyword evidence="3 5" id="KW-0456">Lyase</keyword>
<dbReference type="GO" id="GO:0008672">
    <property type="term" value="F:2-dehydro-3-deoxyglucarate aldolase activity"/>
    <property type="evidence" value="ECO:0007669"/>
    <property type="project" value="UniProtKB-EC"/>
</dbReference>
<sequence>MLTTGRELKQKLATDEPVVGLMATDHAWPFLVEICQKSGLDYLVIDSEHGDFSDELVSHICQIGRLANFPVLVRTISCEMSIVRRVIDLGPCGILVPSVESTTQLDEVEQAICMPPRGRRRPGGMGNYWLPNFHYQTWKSEFEDHFIVIPQIESQTGVENVDAIAAHPIVTALGLGPYDLSADLGCCWDPEHEDFTNALATVKSAADAVNKKVWAGCDGPALRKQGYTFLWIGTATSVLTGALTVAVENIRHPDNQTTSTQNPPPA</sequence>
<dbReference type="OrthoDB" id="86160at2"/>
<dbReference type="InterPro" id="IPR050251">
    <property type="entry name" value="HpcH-HpaI_aldolase"/>
</dbReference>
<dbReference type="EMBL" id="CP036267">
    <property type="protein sequence ID" value="QDT34837.1"/>
    <property type="molecule type" value="Genomic_DNA"/>
</dbReference>
<dbReference type="KEGG" id="tpol:Mal48_41100"/>
<feature type="domain" description="HpcH/HpaI aldolase/citrate lyase" evidence="4">
    <location>
        <begin position="29"/>
        <end position="230"/>
    </location>
</feature>
<dbReference type="PANTHER" id="PTHR30502:SF0">
    <property type="entry name" value="PHOSPHOENOLPYRUVATE CARBOXYLASE FAMILY PROTEIN"/>
    <property type="match status" value="1"/>
</dbReference>
<evidence type="ECO:0000256" key="1">
    <source>
        <dbReference type="ARBA" id="ARBA00005568"/>
    </source>
</evidence>
<dbReference type="SUPFAM" id="SSF51621">
    <property type="entry name" value="Phosphoenolpyruvate/pyruvate domain"/>
    <property type="match status" value="1"/>
</dbReference>
<reference evidence="5 6" key="1">
    <citation type="submission" date="2019-02" db="EMBL/GenBank/DDBJ databases">
        <title>Deep-cultivation of Planctomycetes and their phenomic and genomic characterization uncovers novel biology.</title>
        <authorList>
            <person name="Wiegand S."/>
            <person name="Jogler M."/>
            <person name="Boedeker C."/>
            <person name="Pinto D."/>
            <person name="Vollmers J."/>
            <person name="Rivas-Marin E."/>
            <person name="Kohn T."/>
            <person name="Peeters S.H."/>
            <person name="Heuer A."/>
            <person name="Rast P."/>
            <person name="Oberbeckmann S."/>
            <person name="Bunk B."/>
            <person name="Jeske O."/>
            <person name="Meyerdierks A."/>
            <person name="Storesund J.E."/>
            <person name="Kallscheuer N."/>
            <person name="Luecker S."/>
            <person name="Lage O.M."/>
            <person name="Pohl T."/>
            <person name="Merkel B.J."/>
            <person name="Hornburger P."/>
            <person name="Mueller R.-W."/>
            <person name="Bruemmer F."/>
            <person name="Labrenz M."/>
            <person name="Spormann A.M."/>
            <person name="Op den Camp H."/>
            <person name="Overmann J."/>
            <person name="Amann R."/>
            <person name="Jetten M.S.M."/>
            <person name="Mascher T."/>
            <person name="Medema M.H."/>
            <person name="Devos D.P."/>
            <person name="Kaster A.-K."/>
            <person name="Ovreas L."/>
            <person name="Rohde M."/>
            <person name="Galperin M.Y."/>
            <person name="Jogler C."/>
        </authorList>
    </citation>
    <scope>NUCLEOTIDE SEQUENCE [LARGE SCALE GENOMIC DNA]</scope>
    <source>
        <strain evidence="5 6">Mal48</strain>
    </source>
</reference>
<evidence type="ECO:0000256" key="2">
    <source>
        <dbReference type="ARBA" id="ARBA00022723"/>
    </source>
</evidence>
<keyword evidence="6" id="KW-1185">Reference proteome</keyword>
<protein>
    <submittedName>
        <fullName evidence="5">5-keto-4-deoxy-D-glucarate aldolase</fullName>
        <ecNumber evidence="5">4.1.2.20</ecNumber>
    </submittedName>
</protein>
<comment type="similarity">
    <text evidence="1">Belongs to the HpcH/HpaI aldolase family.</text>
</comment>
<evidence type="ECO:0000259" key="4">
    <source>
        <dbReference type="Pfam" id="PF03328"/>
    </source>
</evidence>
<dbReference type="PANTHER" id="PTHR30502">
    <property type="entry name" value="2-KETO-3-DEOXY-L-RHAMNONATE ALDOLASE"/>
    <property type="match status" value="1"/>
</dbReference>
<evidence type="ECO:0000313" key="6">
    <source>
        <dbReference type="Proteomes" id="UP000315724"/>
    </source>
</evidence>
<dbReference type="RefSeq" id="WP_145203415.1">
    <property type="nucleotide sequence ID" value="NZ_CP036267.1"/>
</dbReference>
<gene>
    <name evidence="5" type="primary">garL_3</name>
    <name evidence="5" type="ORF">Mal48_41100</name>
</gene>
<accession>A0A517QTG3</accession>
<evidence type="ECO:0000313" key="5">
    <source>
        <dbReference type="EMBL" id="QDT34837.1"/>
    </source>
</evidence>